<dbReference type="GO" id="GO:0000105">
    <property type="term" value="P:L-histidine biosynthetic process"/>
    <property type="evidence" value="ECO:0007669"/>
    <property type="project" value="UniProtKB-UniRule"/>
</dbReference>
<dbReference type="Gene3D" id="3.20.20.140">
    <property type="entry name" value="Metal-dependent hydrolases"/>
    <property type="match status" value="1"/>
</dbReference>
<keyword evidence="5 8" id="KW-0378">Hydrolase</keyword>
<keyword evidence="11" id="KW-1185">Reference proteome</keyword>
<dbReference type="Proteomes" id="UP000595224">
    <property type="component" value="Chromosome"/>
</dbReference>
<dbReference type="InterPro" id="IPR004013">
    <property type="entry name" value="PHP_dom"/>
</dbReference>
<dbReference type="UniPathway" id="UPA00031">
    <property type="reaction ID" value="UER00013"/>
</dbReference>
<dbReference type="EC" id="3.1.3.15" evidence="3 8"/>
<dbReference type="PANTHER" id="PTHR21039:SF0">
    <property type="entry name" value="HISTIDINOL-PHOSPHATASE"/>
    <property type="match status" value="1"/>
</dbReference>
<organism evidence="10 11">
    <name type="scientific">Treponema peruense</name>
    <dbReference type="NCBI Taxonomy" id="2787628"/>
    <lineage>
        <taxon>Bacteria</taxon>
        <taxon>Pseudomonadati</taxon>
        <taxon>Spirochaetota</taxon>
        <taxon>Spirochaetia</taxon>
        <taxon>Spirochaetales</taxon>
        <taxon>Treponemataceae</taxon>
        <taxon>Treponema</taxon>
    </lineage>
</organism>
<dbReference type="KEGG" id="tper:IWA51_02450"/>
<dbReference type="GO" id="GO:0004401">
    <property type="term" value="F:histidinol-phosphatase activity"/>
    <property type="evidence" value="ECO:0007669"/>
    <property type="project" value="UniProtKB-UniRule"/>
</dbReference>
<evidence type="ECO:0000256" key="3">
    <source>
        <dbReference type="ARBA" id="ARBA00013085"/>
    </source>
</evidence>
<dbReference type="InterPro" id="IPR010140">
    <property type="entry name" value="Histidinol_P_phosphatase_HisJ"/>
</dbReference>
<name>A0A7T3V6I3_9SPIR</name>
<evidence type="ECO:0000259" key="9">
    <source>
        <dbReference type="Pfam" id="PF02811"/>
    </source>
</evidence>
<accession>A0A7T3V6I3</accession>
<evidence type="ECO:0000256" key="7">
    <source>
        <dbReference type="ARBA" id="ARBA00049158"/>
    </source>
</evidence>
<evidence type="ECO:0000256" key="8">
    <source>
        <dbReference type="RuleBase" id="RU366003"/>
    </source>
</evidence>
<keyword evidence="6 8" id="KW-0368">Histidine biosynthesis</keyword>
<comment type="catalytic activity">
    <reaction evidence="7 8">
        <text>L-histidinol phosphate + H2O = L-histidinol + phosphate</text>
        <dbReference type="Rhea" id="RHEA:14465"/>
        <dbReference type="ChEBI" id="CHEBI:15377"/>
        <dbReference type="ChEBI" id="CHEBI:43474"/>
        <dbReference type="ChEBI" id="CHEBI:57699"/>
        <dbReference type="ChEBI" id="CHEBI:57980"/>
        <dbReference type="EC" id="3.1.3.15"/>
    </reaction>
</comment>
<dbReference type="InterPro" id="IPR016195">
    <property type="entry name" value="Pol/histidinol_Pase-like"/>
</dbReference>
<dbReference type="PANTHER" id="PTHR21039">
    <property type="entry name" value="HISTIDINOL PHOSPHATASE-RELATED"/>
    <property type="match status" value="1"/>
</dbReference>
<dbReference type="Pfam" id="PF02811">
    <property type="entry name" value="PHP"/>
    <property type="match status" value="1"/>
</dbReference>
<keyword evidence="4 8" id="KW-0028">Amino-acid biosynthesis</keyword>
<reference evidence="10 11" key="1">
    <citation type="submission" date="2020-11" db="EMBL/GenBank/DDBJ databases">
        <title>Treponema Peruensis nv. sp., first commensal Treponema isolated from human feces.</title>
        <authorList>
            <person name="Belkhou C."/>
            <person name="Raes J."/>
        </authorList>
    </citation>
    <scope>NUCLEOTIDE SEQUENCE [LARGE SCALE GENOMIC DNA]</scope>
    <source>
        <strain evidence="10 11">RCC2812</strain>
    </source>
</reference>
<protein>
    <recommendedName>
        <fullName evidence="3 8">Histidinol-phosphatase</fullName>
        <shortName evidence="8">HolPase</shortName>
        <ecNumber evidence="3 8">3.1.3.15</ecNumber>
    </recommendedName>
</protein>
<comment type="similarity">
    <text evidence="2 8">Belongs to the PHP hydrolase family. HisK subfamily.</text>
</comment>
<sequence>MKCNYHTHTTFCDGKASPEETARIAFEKKFDILGFSGHSMYPFSSDWHIASREHSAYCAEIERLKKLYASKMQIMLGFEADYIPGVCSPDFDCYKEFNPDYLIGSVHFIPCKDGFFEADGNPDQVRQQVASLLKGNTKLAVQKYFALEREMLQKGNFSIIGHADLIRKQNSKSRFFDENELWYKRELKATAKAILKAGACAEINTGGMARGYMNTPYPSPYFLELLHEEGVPIILCSDAHSPDFLDYAFDEAATYAKKAGYTELSYLVPGELKFQKI</sequence>
<evidence type="ECO:0000313" key="10">
    <source>
        <dbReference type="EMBL" id="QQA02199.1"/>
    </source>
</evidence>
<evidence type="ECO:0000256" key="2">
    <source>
        <dbReference type="ARBA" id="ARBA00009152"/>
    </source>
</evidence>
<proteinExistence type="inferred from homology"/>
<evidence type="ECO:0000256" key="6">
    <source>
        <dbReference type="ARBA" id="ARBA00023102"/>
    </source>
</evidence>
<dbReference type="AlphaFoldDB" id="A0A7T3V6I3"/>
<evidence type="ECO:0000256" key="1">
    <source>
        <dbReference type="ARBA" id="ARBA00004970"/>
    </source>
</evidence>
<feature type="domain" description="PHP" evidence="9">
    <location>
        <begin position="5"/>
        <end position="205"/>
    </location>
</feature>
<gene>
    <name evidence="10" type="ORF">IWA51_02450</name>
</gene>
<dbReference type="CDD" id="cd12110">
    <property type="entry name" value="PHP_HisPPase_Hisj_like"/>
    <property type="match status" value="1"/>
</dbReference>
<evidence type="ECO:0000256" key="4">
    <source>
        <dbReference type="ARBA" id="ARBA00022605"/>
    </source>
</evidence>
<dbReference type="GO" id="GO:0005737">
    <property type="term" value="C:cytoplasm"/>
    <property type="evidence" value="ECO:0007669"/>
    <property type="project" value="TreeGrafter"/>
</dbReference>
<comment type="pathway">
    <text evidence="1 8">Amino-acid biosynthesis; L-histidine biosynthesis; L-histidine from 5-phospho-alpha-D-ribose 1-diphosphate: step 8/9.</text>
</comment>
<evidence type="ECO:0000313" key="11">
    <source>
        <dbReference type="Proteomes" id="UP000595224"/>
    </source>
</evidence>
<evidence type="ECO:0000256" key="5">
    <source>
        <dbReference type="ARBA" id="ARBA00022801"/>
    </source>
</evidence>
<dbReference type="SUPFAM" id="SSF89550">
    <property type="entry name" value="PHP domain-like"/>
    <property type="match status" value="1"/>
</dbReference>
<dbReference type="EMBL" id="CP064936">
    <property type="protein sequence ID" value="QQA02199.1"/>
    <property type="molecule type" value="Genomic_DNA"/>
</dbReference>
<dbReference type="NCBIfam" id="TIGR01856">
    <property type="entry name" value="hisJ_fam"/>
    <property type="match status" value="1"/>
</dbReference>